<gene>
    <name evidence="1" type="ORF">ACZ87_02483</name>
</gene>
<sequence length="42" mass="4772">CWEGENITFQSGGQYQGATTMQRQIEHTFHHQNLGNSHISVV</sequence>
<evidence type="ECO:0000313" key="1">
    <source>
        <dbReference type="EMBL" id="RAP70715.1"/>
    </source>
</evidence>
<reference evidence="1" key="1">
    <citation type="submission" date="2018-04" db="EMBL/GenBank/DDBJ databases">
        <title>Genomes of the Obligate Erwinia dacicola and Facultative Enterobacter sp. OLF Endosymbionts of the Olive Fruit fly, Bactrocera oleae.</title>
        <authorList>
            <person name="Estes A.M."/>
            <person name="Hearn D.J."/>
            <person name="Agarwal S."/>
            <person name="Pierson E.A."/>
            <person name="Dunning-Hotopp J.C."/>
        </authorList>
    </citation>
    <scope>NUCLEOTIDE SEQUENCE [LARGE SCALE GENOMIC DNA]</scope>
    <source>
        <strain evidence="1">Oroville</strain>
    </source>
</reference>
<feature type="non-terminal residue" evidence="1">
    <location>
        <position position="1"/>
    </location>
</feature>
<organism evidence="1 2">
    <name type="scientific">Candidatus Erwinia dacicola</name>
    <dbReference type="NCBI Taxonomy" id="252393"/>
    <lineage>
        <taxon>Bacteria</taxon>
        <taxon>Pseudomonadati</taxon>
        <taxon>Pseudomonadota</taxon>
        <taxon>Gammaproteobacteria</taxon>
        <taxon>Enterobacterales</taxon>
        <taxon>Erwiniaceae</taxon>
        <taxon>Erwinia</taxon>
    </lineage>
</organism>
<accession>A0A328TP12</accession>
<evidence type="ECO:0000313" key="2">
    <source>
        <dbReference type="Proteomes" id="UP000244334"/>
    </source>
</evidence>
<dbReference type="AlphaFoldDB" id="A0A328TP12"/>
<protein>
    <submittedName>
        <fullName evidence="1">Uncharacterized protein</fullName>
    </submittedName>
</protein>
<dbReference type="EMBL" id="LJAM02000277">
    <property type="protein sequence ID" value="RAP70715.1"/>
    <property type="molecule type" value="Genomic_DNA"/>
</dbReference>
<dbReference type="Proteomes" id="UP000244334">
    <property type="component" value="Unassembled WGS sequence"/>
</dbReference>
<keyword evidence="2" id="KW-1185">Reference proteome</keyword>
<name>A0A328TP12_9GAMM</name>
<comment type="caution">
    <text evidence="1">The sequence shown here is derived from an EMBL/GenBank/DDBJ whole genome shotgun (WGS) entry which is preliminary data.</text>
</comment>
<proteinExistence type="predicted"/>